<dbReference type="SUPFAM" id="SSF144292">
    <property type="entry name" value="occludin/ELL-like"/>
    <property type="match status" value="1"/>
</dbReference>
<keyword evidence="9" id="KW-0648">Protein biosynthesis</keyword>
<organism evidence="9">
    <name type="scientific">Phenacoccus solenopsis</name>
    <name type="common">Solenopsis mealybug</name>
    <dbReference type="NCBI Taxonomy" id="483260"/>
    <lineage>
        <taxon>Eukaryota</taxon>
        <taxon>Metazoa</taxon>
        <taxon>Ecdysozoa</taxon>
        <taxon>Arthropoda</taxon>
        <taxon>Hexapoda</taxon>
        <taxon>Insecta</taxon>
        <taxon>Pterygota</taxon>
        <taxon>Neoptera</taxon>
        <taxon>Paraneoptera</taxon>
        <taxon>Hemiptera</taxon>
        <taxon>Sternorrhyncha</taxon>
        <taxon>Coccoidea</taxon>
        <taxon>Pseudococcidae</taxon>
        <taxon>Phenacoccus</taxon>
    </lineage>
</organism>
<dbReference type="InterPro" id="IPR010844">
    <property type="entry name" value="Occludin_ELL"/>
</dbReference>
<keyword evidence="5" id="KW-0539">Nucleus</keyword>
<feature type="compositionally biased region" description="Polar residues" evidence="7">
    <location>
        <begin position="362"/>
        <end position="386"/>
    </location>
</feature>
<keyword evidence="3" id="KW-0805">Transcription regulation</keyword>
<dbReference type="Pfam" id="PF10390">
    <property type="entry name" value="ELL"/>
    <property type="match status" value="1"/>
</dbReference>
<dbReference type="AlphaFoldDB" id="A0A3G2KX11"/>
<feature type="compositionally biased region" description="Low complexity" evidence="7">
    <location>
        <begin position="389"/>
        <end position="398"/>
    </location>
</feature>
<dbReference type="InterPro" id="IPR036390">
    <property type="entry name" value="WH_DNA-bd_sf"/>
</dbReference>
<dbReference type="PANTHER" id="PTHR23288:SF17">
    <property type="entry name" value="RNA POLYMERASE II ELONGATION FACTOR ELL"/>
    <property type="match status" value="1"/>
</dbReference>
<dbReference type="GO" id="GO:0006368">
    <property type="term" value="P:transcription elongation by RNA polymerase II"/>
    <property type="evidence" value="ECO:0007669"/>
    <property type="project" value="InterPro"/>
</dbReference>
<protein>
    <submittedName>
        <fullName evidence="9">RNA II polymerase elongation factor</fullName>
    </submittedName>
</protein>
<keyword evidence="9" id="KW-0251">Elongation factor</keyword>
<evidence type="ECO:0000256" key="3">
    <source>
        <dbReference type="ARBA" id="ARBA00023015"/>
    </source>
</evidence>
<sequence>MAMLTSGEYTLIKNNIVHEKKSMYFVKLTDSAQRALDNYFRNAGKCDAPVIEFVKDEGQILIPTCPKGAADSDKLAQFKFNVISNVIMQGRQGRFECIQHKKGNKQLVKFGQLTHRLRIHANEDVYETTKNRMAAIESEQRKNCTVQLDWNSTQINRRKLDRIPKPNPTSSLPAKPSPPTEDAKSSVPDSNMIRNKCRPITSTLPQKLSASCIMRKSLKDRIIHLLALRPYKKLELIQVLRKDGLRECDKPHLMDTLMSVSTLRDNIYHLAKHAWNDVQEDWYFYSEHEKQQIKRNKSRNLTSPCSSDSGVSVSSNQSPNSNAPVLEKAPSGPYKRPGYFNGVDGFQTKRPRISHYVRQDPKTAQQPEENAHRSNNACSEELNTPNAAPDRPQPQQQRPSPPPRPEYHSPPKEVPSVVVTSPPPQPDSNLNDDVSTSFVVERPQPSFRPPLQVNTAPADSTSDINVTPQHKPQKPKYMKEYVTITSMEQRRKYKTDFNLIFKEYQRVHKEVDSITNTFAQLGESLRQHKKGTPKYARIEDEIRRKYYTLKGSKKFQAAKLRFEYLHEKLSHIKNLVHEYDEKMLK</sequence>
<dbReference type="PROSITE" id="PS51980">
    <property type="entry name" value="OCEL"/>
    <property type="match status" value="1"/>
</dbReference>
<dbReference type="PANTHER" id="PTHR23288">
    <property type="entry name" value="OCCLUDIN AND RNA POLYMERASE II ELONGATION FACTOR ELL"/>
    <property type="match status" value="1"/>
</dbReference>
<dbReference type="Gene3D" id="6.10.140.340">
    <property type="match status" value="1"/>
</dbReference>
<feature type="compositionally biased region" description="Polar residues" evidence="7">
    <location>
        <begin position="429"/>
        <end position="438"/>
    </location>
</feature>
<dbReference type="GO" id="GO:0003746">
    <property type="term" value="F:translation elongation factor activity"/>
    <property type="evidence" value="ECO:0007669"/>
    <property type="project" value="UniProtKB-KW"/>
</dbReference>
<dbReference type="GO" id="GO:0032968">
    <property type="term" value="P:positive regulation of transcription elongation by RNA polymerase II"/>
    <property type="evidence" value="ECO:0007669"/>
    <property type="project" value="TreeGrafter"/>
</dbReference>
<proteinExistence type="evidence at transcript level"/>
<evidence type="ECO:0000256" key="1">
    <source>
        <dbReference type="ARBA" id="ARBA00004123"/>
    </source>
</evidence>
<feature type="compositionally biased region" description="Polar residues" evidence="7">
    <location>
        <begin position="452"/>
        <end position="470"/>
    </location>
</feature>
<dbReference type="SUPFAM" id="SSF46785">
    <property type="entry name" value="Winged helix' DNA-binding domain"/>
    <property type="match status" value="1"/>
</dbReference>
<evidence type="ECO:0000259" key="8">
    <source>
        <dbReference type="PROSITE" id="PS51980"/>
    </source>
</evidence>
<dbReference type="InterPro" id="IPR042065">
    <property type="entry name" value="E3_ELL-like"/>
</dbReference>
<feature type="domain" description="OCEL" evidence="8">
    <location>
        <begin position="475"/>
        <end position="584"/>
    </location>
</feature>
<keyword evidence="4" id="KW-0804">Transcription</keyword>
<dbReference type="GO" id="GO:0008023">
    <property type="term" value="C:transcription elongation factor complex"/>
    <property type="evidence" value="ECO:0007669"/>
    <property type="project" value="InterPro"/>
</dbReference>
<dbReference type="EMBL" id="MH712872">
    <property type="protein sequence ID" value="AYN64379.1"/>
    <property type="molecule type" value="mRNA"/>
</dbReference>
<evidence type="ECO:0000256" key="7">
    <source>
        <dbReference type="SAM" id="MobiDB-lite"/>
    </source>
</evidence>
<name>A0A3G2KX11_9HEMI</name>
<dbReference type="Gene3D" id="1.10.10.2670">
    <property type="entry name" value="E3 ubiquitin-protein ligase"/>
    <property type="match status" value="1"/>
</dbReference>
<evidence type="ECO:0000256" key="4">
    <source>
        <dbReference type="ARBA" id="ARBA00023163"/>
    </source>
</evidence>
<evidence type="ECO:0000256" key="6">
    <source>
        <dbReference type="PROSITE-ProRule" id="PRU01324"/>
    </source>
</evidence>
<comment type="similarity">
    <text evidence="2 6">Belongs to the ELL/occludin family.</text>
</comment>
<dbReference type="Pfam" id="PF07303">
    <property type="entry name" value="Occludin_ELL"/>
    <property type="match status" value="1"/>
</dbReference>
<feature type="compositionally biased region" description="Low complexity" evidence="7">
    <location>
        <begin position="303"/>
        <end position="325"/>
    </location>
</feature>
<evidence type="ECO:0000256" key="2">
    <source>
        <dbReference type="ARBA" id="ARBA00009171"/>
    </source>
</evidence>
<dbReference type="InterPro" id="IPR019464">
    <property type="entry name" value="ELL_N"/>
</dbReference>
<dbReference type="GO" id="GO:0042795">
    <property type="term" value="P:snRNA transcription by RNA polymerase II"/>
    <property type="evidence" value="ECO:0007669"/>
    <property type="project" value="TreeGrafter"/>
</dbReference>
<evidence type="ECO:0000313" key="9">
    <source>
        <dbReference type="EMBL" id="AYN64379.1"/>
    </source>
</evidence>
<dbReference type="InterPro" id="IPR031176">
    <property type="entry name" value="ELL/occludin"/>
</dbReference>
<dbReference type="GO" id="GO:0000987">
    <property type="term" value="F:cis-regulatory region sequence-specific DNA binding"/>
    <property type="evidence" value="ECO:0007669"/>
    <property type="project" value="TreeGrafter"/>
</dbReference>
<evidence type="ECO:0000256" key="5">
    <source>
        <dbReference type="ARBA" id="ARBA00023242"/>
    </source>
</evidence>
<reference evidence="9" key="1">
    <citation type="journal article" date="2018" name="J. Econ. Entomol.">
        <title>Reference Gene Selection in Phenacoccus solenopsis Tinsley (Hemiptera: Pseudococcidae) and Their Normalization Impact on Gene Expression in RNAi Studies.</title>
        <authorList>
            <person name="Singh S."/>
            <person name="Pandher S."/>
            <person name="Gupta M."/>
            <person name="Kaur G."/>
            <person name="Rathore P."/>
        </authorList>
    </citation>
    <scope>NUCLEOTIDE SEQUENCE</scope>
</reference>
<comment type="subcellular location">
    <subcellularLocation>
        <location evidence="1">Nucleus</location>
    </subcellularLocation>
</comment>
<feature type="region of interest" description="Disordered" evidence="7">
    <location>
        <begin position="155"/>
        <end position="194"/>
    </location>
</feature>
<accession>A0A3G2KX11</accession>
<feature type="region of interest" description="Disordered" evidence="7">
    <location>
        <begin position="294"/>
        <end position="475"/>
    </location>
</feature>